<dbReference type="SUPFAM" id="SSF51366">
    <property type="entry name" value="Ribulose-phoshate binding barrel"/>
    <property type="match status" value="1"/>
</dbReference>
<dbReference type="GO" id="GO:0006098">
    <property type="term" value="P:pentose-phosphate shunt"/>
    <property type="evidence" value="ECO:0007669"/>
    <property type="project" value="UniProtKB-UniRule"/>
</dbReference>
<dbReference type="RefSeq" id="WP_122030552.1">
    <property type="nucleotide sequence ID" value="NZ_LS483254.1"/>
</dbReference>
<dbReference type="HAMAP" id="MF_02227">
    <property type="entry name" value="RPE"/>
    <property type="match status" value="1"/>
</dbReference>
<feature type="binding site" evidence="10 13">
    <location>
        <position position="170"/>
    </location>
    <ligand>
        <name>a divalent metal cation</name>
        <dbReference type="ChEBI" id="CHEBI:60240"/>
    </ligand>
</feature>
<dbReference type="InterPro" id="IPR026019">
    <property type="entry name" value="Ribul_P_3_epim"/>
</dbReference>
<dbReference type="PROSITE" id="PS01085">
    <property type="entry name" value="RIBUL_P_3_EPIMER_1"/>
    <property type="match status" value="1"/>
</dbReference>
<evidence type="ECO:0000256" key="8">
    <source>
        <dbReference type="ARBA" id="ARBA00022723"/>
    </source>
</evidence>
<comment type="cofactor">
    <cofactor evidence="4">
        <name>Zn(2+)</name>
        <dbReference type="ChEBI" id="CHEBI:29105"/>
    </cofactor>
</comment>
<evidence type="ECO:0000256" key="12">
    <source>
        <dbReference type="PIRSR" id="PIRSR001461-1"/>
    </source>
</evidence>
<comment type="similarity">
    <text evidence="6 10 11">Belongs to the ribulose-phosphate 3-epimerase family.</text>
</comment>
<keyword evidence="13" id="KW-0170">Cobalt</keyword>
<dbReference type="InterPro" id="IPR013785">
    <property type="entry name" value="Aldolase_TIM"/>
</dbReference>
<evidence type="ECO:0000256" key="1">
    <source>
        <dbReference type="ARBA" id="ARBA00001782"/>
    </source>
</evidence>
<comment type="cofactor">
    <cofactor evidence="10 13">
        <name>a divalent metal cation</name>
        <dbReference type="ChEBI" id="CHEBI:60240"/>
    </cofactor>
    <text evidence="10 13">Binds 1 divalent metal cation per subunit.</text>
</comment>
<dbReference type="KEGG" id="bana:BARAN1_0291"/>
<dbReference type="Gene3D" id="3.20.20.70">
    <property type="entry name" value="Aldolase class I"/>
    <property type="match status" value="1"/>
</dbReference>
<evidence type="ECO:0000256" key="3">
    <source>
        <dbReference type="ARBA" id="ARBA00001941"/>
    </source>
</evidence>
<comment type="catalytic activity">
    <reaction evidence="1 10 11">
        <text>D-ribulose 5-phosphate = D-xylulose 5-phosphate</text>
        <dbReference type="Rhea" id="RHEA:13677"/>
        <dbReference type="ChEBI" id="CHEBI:57737"/>
        <dbReference type="ChEBI" id="CHEBI:58121"/>
        <dbReference type="EC" id="5.1.3.1"/>
    </reaction>
</comment>
<evidence type="ECO:0000256" key="5">
    <source>
        <dbReference type="ARBA" id="ARBA00001954"/>
    </source>
</evidence>
<comment type="cofactor">
    <cofactor evidence="3">
        <name>Co(2+)</name>
        <dbReference type="ChEBI" id="CHEBI:48828"/>
    </cofactor>
</comment>
<comment type="cofactor">
    <cofactor evidence="2">
        <name>Mn(2+)</name>
        <dbReference type="ChEBI" id="CHEBI:29035"/>
    </cofactor>
</comment>
<feature type="binding site" evidence="10 14">
    <location>
        <begin position="192"/>
        <end position="193"/>
    </location>
    <ligand>
        <name>substrate</name>
    </ligand>
</feature>
<dbReference type="InterPro" id="IPR011060">
    <property type="entry name" value="RibuloseP-bd_barrel"/>
</dbReference>
<dbReference type="AlphaFoldDB" id="A0A2X3KXS0"/>
<feature type="binding site" evidence="10 13">
    <location>
        <position position="30"/>
    </location>
    <ligand>
        <name>a divalent metal cation</name>
        <dbReference type="ChEBI" id="CHEBI:60240"/>
    </ligand>
</feature>
<dbReference type="GO" id="GO:0004750">
    <property type="term" value="F:D-ribulose-phosphate 3-epimerase activity"/>
    <property type="evidence" value="ECO:0007669"/>
    <property type="project" value="UniProtKB-UniRule"/>
</dbReference>
<keyword evidence="13" id="KW-0464">Manganese</keyword>
<feature type="binding site" evidence="10 14">
    <location>
        <position position="63"/>
    </location>
    <ligand>
        <name>substrate</name>
    </ligand>
</feature>
<keyword evidence="9 10" id="KW-0413">Isomerase</keyword>
<keyword evidence="13" id="KW-0862">Zinc</keyword>
<gene>
    <name evidence="10 15" type="primary">rpe</name>
    <name evidence="15" type="ORF">BARAN1_0291</name>
</gene>
<dbReference type="NCBIfam" id="TIGR01163">
    <property type="entry name" value="rpe"/>
    <property type="match status" value="1"/>
</dbReference>
<feature type="binding site" evidence="10 14">
    <location>
        <position position="6"/>
    </location>
    <ligand>
        <name>substrate</name>
    </ligand>
</feature>
<evidence type="ECO:0000256" key="9">
    <source>
        <dbReference type="ARBA" id="ARBA00023235"/>
    </source>
</evidence>
<feature type="binding site" evidence="10 13">
    <location>
        <position position="32"/>
    </location>
    <ligand>
        <name>a divalent metal cation</name>
        <dbReference type="ChEBI" id="CHEBI:60240"/>
    </ligand>
</feature>
<keyword evidence="10 11" id="KW-0119">Carbohydrate metabolism</keyword>
<evidence type="ECO:0000313" key="16">
    <source>
        <dbReference type="Proteomes" id="UP000249818"/>
    </source>
</evidence>
<dbReference type="Pfam" id="PF00834">
    <property type="entry name" value="Ribul_P_3_epim"/>
    <property type="match status" value="1"/>
</dbReference>
<evidence type="ECO:0000256" key="10">
    <source>
        <dbReference type="HAMAP-Rule" id="MF_02227"/>
    </source>
</evidence>
<evidence type="ECO:0000313" key="15">
    <source>
        <dbReference type="EMBL" id="SQD92316.1"/>
    </source>
</evidence>
<organism evidence="15 16">
    <name type="scientific">Candidatus Bipolaricaulis anaerobius</name>
    <dbReference type="NCBI Taxonomy" id="2026885"/>
    <lineage>
        <taxon>Bacteria</taxon>
        <taxon>Candidatus Bipolaricaulota</taxon>
        <taxon>Candidatus Bipolaricaulia</taxon>
        <taxon>Candidatus Bipolaricaulales</taxon>
        <taxon>Candidatus Bipolaricaulaceae</taxon>
        <taxon>Candidatus Bipolaricaulis</taxon>
    </lineage>
</organism>
<dbReference type="PIRSF" id="PIRSF001461">
    <property type="entry name" value="RPE"/>
    <property type="match status" value="1"/>
</dbReference>
<feature type="binding site" evidence="10">
    <location>
        <begin position="170"/>
        <end position="172"/>
    </location>
    <ligand>
        <name>substrate</name>
    </ligand>
</feature>
<dbReference type="GO" id="GO:0019323">
    <property type="term" value="P:pentose catabolic process"/>
    <property type="evidence" value="ECO:0007669"/>
    <property type="project" value="UniProtKB-UniRule"/>
</dbReference>
<keyword evidence="8 10" id="KW-0479">Metal-binding</keyword>
<dbReference type="Proteomes" id="UP000249818">
    <property type="component" value="Chromosome BARAN1"/>
</dbReference>
<keyword evidence="16" id="KW-1185">Reference proteome</keyword>
<feature type="binding site" evidence="14">
    <location>
        <position position="172"/>
    </location>
    <ligand>
        <name>substrate</name>
    </ligand>
</feature>
<evidence type="ECO:0000256" key="14">
    <source>
        <dbReference type="PIRSR" id="PIRSR001461-3"/>
    </source>
</evidence>
<comment type="function">
    <text evidence="10">Catalyzes the reversible epimerization of D-ribulose 5-phosphate to D-xylulose 5-phosphate.</text>
</comment>
<dbReference type="GO" id="GO:0005737">
    <property type="term" value="C:cytoplasm"/>
    <property type="evidence" value="ECO:0007669"/>
    <property type="project" value="UniProtKB-ARBA"/>
</dbReference>
<sequence>MKLAASLLAADCACLAREVERVEPAVDLLHLDVMDGHFVPNLTFGPPVANALRKHTSLPFAIHLMIEHPVRYAREFQVSPVDSITFHIEAADPPEEALRAIRDLGCRVGISSRPRTPLAEVFPYLGMVDLVLVMSVEPGFGGQAFLPDAVGRIQALRREIGERAVEIAVDGGIGPGNVRNVVEAGADVVVAGSAIFGTPDPHAAALELWTRAGRTKRS</sequence>
<reference evidence="16" key="1">
    <citation type="submission" date="2018-05" db="EMBL/GenBank/DDBJ databases">
        <authorList>
            <person name="Hao L."/>
        </authorList>
    </citation>
    <scope>NUCLEOTIDE SEQUENCE [LARGE SCALE GENOMIC DNA]</scope>
</reference>
<evidence type="ECO:0000256" key="13">
    <source>
        <dbReference type="PIRSR" id="PIRSR001461-2"/>
    </source>
</evidence>
<accession>A0A2X3KXS0</accession>
<dbReference type="InterPro" id="IPR000056">
    <property type="entry name" value="Ribul_P_3_epim-like"/>
</dbReference>
<dbReference type="NCBIfam" id="NF004076">
    <property type="entry name" value="PRK05581.1-4"/>
    <property type="match status" value="1"/>
</dbReference>
<dbReference type="EC" id="5.1.3.1" evidence="7 10"/>
<dbReference type="FunFam" id="3.20.20.70:FF:000004">
    <property type="entry name" value="Ribulose-phosphate 3-epimerase"/>
    <property type="match status" value="1"/>
</dbReference>
<dbReference type="GO" id="GO:0046872">
    <property type="term" value="F:metal ion binding"/>
    <property type="evidence" value="ECO:0007669"/>
    <property type="project" value="UniProtKB-UniRule"/>
</dbReference>
<evidence type="ECO:0000256" key="6">
    <source>
        <dbReference type="ARBA" id="ARBA00009541"/>
    </source>
</evidence>
<protein>
    <recommendedName>
        <fullName evidence="7 10">Ribulose-phosphate 3-epimerase</fullName>
        <ecNumber evidence="7 10">5.1.3.1</ecNumber>
    </recommendedName>
</protein>
<dbReference type="EMBL" id="LS483254">
    <property type="protein sequence ID" value="SQD92316.1"/>
    <property type="molecule type" value="Genomic_DNA"/>
</dbReference>
<evidence type="ECO:0000256" key="4">
    <source>
        <dbReference type="ARBA" id="ARBA00001947"/>
    </source>
</evidence>
<proteinExistence type="inferred from homology"/>
<name>A0A2X3KXS0_9BACT</name>
<feature type="active site" description="Proton donor" evidence="10 12">
    <location>
        <position position="170"/>
    </location>
</feature>
<dbReference type="PANTHER" id="PTHR11749">
    <property type="entry name" value="RIBULOSE-5-PHOSPHATE-3-EPIMERASE"/>
    <property type="match status" value="1"/>
</dbReference>
<dbReference type="PROSITE" id="PS01086">
    <property type="entry name" value="RIBUL_P_3_EPIMER_2"/>
    <property type="match status" value="1"/>
</dbReference>
<evidence type="ECO:0000256" key="2">
    <source>
        <dbReference type="ARBA" id="ARBA00001936"/>
    </source>
</evidence>
<evidence type="ECO:0000256" key="11">
    <source>
        <dbReference type="PIRNR" id="PIRNR001461"/>
    </source>
</evidence>
<feature type="binding site" evidence="10 13">
    <location>
        <position position="63"/>
    </location>
    <ligand>
        <name>a divalent metal cation</name>
        <dbReference type="ChEBI" id="CHEBI:60240"/>
    </ligand>
</feature>
<comment type="cofactor">
    <cofactor evidence="5">
        <name>Fe(2+)</name>
        <dbReference type="ChEBI" id="CHEBI:29033"/>
    </cofactor>
</comment>
<dbReference type="OrthoDB" id="1645589at2"/>
<feature type="binding site" evidence="10 14">
    <location>
        <begin position="139"/>
        <end position="142"/>
    </location>
    <ligand>
        <name>substrate</name>
    </ligand>
</feature>
<feature type="active site" description="Proton acceptor" evidence="10 12">
    <location>
        <position position="32"/>
    </location>
</feature>
<comment type="pathway">
    <text evidence="10">Carbohydrate degradation.</text>
</comment>
<evidence type="ECO:0000256" key="7">
    <source>
        <dbReference type="ARBA" id="ARBA00013188"/>
    </source>
</evidence>
<dbReference type="CDD" id="cd00429">
    <property type="entry name" value="RPE"/>
    <property type="match status" value="1"/>
</dbReference>